<reference evidence="2" key="1">
    <citation type="submission" date="2020-11" db="EMBL/GenBank/DDBJ databases">
        <authorList>
            <consortium name="DOE Joint Genome Institute"/>
            <person name="Ahrendt S."/>
            <person name="Riley R."/>
            <person name="Andreopoulos W."/>
            <person name="Labutti K."/>
            <person name="Pangilinan J."/>
            <person name="Ruiz-Duenas F.J."/>
            <person name="Barrasa J.M."/>
            <person name="Sanchez-Garcia M."/>
            <person name="Camarero S."/>
            <person name="Miyauchi S."/>
            <person name="Serrano A."/>
            <person name="Linde D."/>
            <person name="Babiker R."/>
            <person name="Drula E."/>
            <person name="Ayuso-Fernandez I."/>
            <person name="Pacheco R."/>
            <person name="Padilla G."/>
            <person name="Ferreira P."/>
            <person name="Barriuso J."/>
            <person name="Kellner H."/>
            <person name="Castanera R."/>
            <person name="Alfaro M."/>
            <person name="Ramirez L."/>
            <person name="Pisabarro A.G."/>
            <person name="Kuo A."/>
            <person name="Tritt A."/>
            <person name="Lipzen A."/>
            <person name="He G."/>
            <person name="Yan M."/>
            <person name="Ng V."/>
            <person name="Cullen D."/>
            <person name="Martin F."/>
            <person name="Rosso M.-N."/>
            <person name="Henrissat B."/>
            <person name="Hibbett D."/>
            <person name="Martinez A.T."/>
            <person name="Grigoriev I.V."/>
        </authorList>
    </citation>
    <scope>NUCLEOTIDE SEQUENCE</scope>
    <source>
        <strain evidence="2">CIRM-BRFM 674</strain>
    </source>
</reference>
<keyword evidence="1" id="KW-1133">Transmembrane helix</keyword>
<feature type="transmembrane region" description="Helical" evidence="1">
    <location>
        <begin position="102"/>
        <end position="121"/>
    </location>
</feature>
<feature type="transmembrane region" description="Helical" evidence="1">
    <location>
        <begin position="61"/>
        <end position="82"/>
    </location>
</feature>
<feature type="transmembrane region" description="Helical" evidence="1">
    <location>
        <begin position="27"/>
        <end position="49"/>
    </location>
</feature>
<name>A0A9P5YWV6_9AGAR</name>
<dbReference type="AlphaFoldDB" id="A0A9P5YWV6"/>
<keyword evidence="1" id="KW-0472">Membrane</keyword>
<feature type="transmembrane region" description="Helical" evidence="1">
    <location>
        <begin position="159"/>
        <end position="181"/>
    </location>
</feature>
<organism evidence="2 3">
    <name type="scientific">Pholiota conissans</name>
    <dbReference type="NCBI Taxonomy" id="109636"/>
    <lineage>
        <taxon>Eukaryota</taxon>
        <taxon>Fungi</taxon>
        <taxon>Dikarya</taxon>
        <taxon>Basidiomycota</taxon>
        <taxon>Agaricomycotina</taxon>
        <taxon>Agaricomycetes</taxon>
        <taxon>Agaricomycetidae</taxon>
        <taxon>Agaricales</taxon>
        <taxon>Agaricineae</taxon>
        <taxon>Strophariaceae</taxon>
        <taxon>Pholiota</taxon>
    </lineage>
</organism>
<proteinExistence type="predicted"/>
<keyword evidence="1" id="KW-0812">Transmembrane</keyword>
<evidence type="ECO:0000313" key="3">
    <source>
        <dbReference type="Proteomes" id="UP000807469"/>
    </source>
</evidence>
<dbReference type="Proteomes" id="UP000807469">
    <property type="component" value="Unassembled WGS sequence"/>
</dbReference>
<evidence type="ECO:0000256" key="1">
    <source>
        <dbReference type="SAM" id="Phobius"/>
    </source>
</evidence>
<sequence length="212" mass="23225">MIIVEDPETETASTTRTLAPINAKIPYYFFPLLALSLSFSFFALITTLLDLASLDVYHTVPITLAFTFTFIHHATAVLYKWLHAHGTASIMGSVTPFTKHGVGAAALATILWVIATGFSINRAVYATSRARDYCSGGRYIGQAGYVPCWMLFPRGRMQLPMILAAVSTAIEMLVFAGIGMMCEVNRRRTGKLSEVGEVLSDMTSAEFKEARP</sequence>
<dbReference type="EMBL" id="MU155270">
    <property type="protein sequence ID" value="KAF9477162.1"/>
    <property type="molecule type" value="Genomic_DNA"/>
</dbReference>
<protein>
    <submittedName>
        <fullName evidence="2">Uncharacterized protein</fullName>
    </submittedName>
</protein>
<evidence type="ECO:0000313" key="2">
    <source>
        <dbReference type="EMBL" id="KAF9477162.1"/>
    </source>
</evidence>
<accession>A0A9P5YWV6</accession>
<keyword evidence="3" id="KW-1185">Reference proteome</keyword>
<gene>
    <name evidence="2" type="ORF">BDN70DRAFT_995157</name>
</gene>
<comment type="caution">
    <text evidence="2">The sequence shown here is derived from an EMBL/GenBank/DDBJ whole genome shotgun (WGS) entry which is preliminary data.</text>
</comment>